<sequence length="112" mass="12531">MTGKATLAGKNTNLPRGHFNVETSLGVSLLSSVSCFSDEASDAIEVVNHKVSSNTINPDFLIKRTKTGRRLKNMFSRYRQSQKIVPILNRAGELSKYHLNSYKVCVHGRHKE</sequence>
<comment type="caution">
    <text evidence="1">The sequence shown here is derived from an EMBL/GenBank/DDBJ whole genome shotgun (WGS) entry which is preliminary data.</text>
</comment>
<evidence type="ECO:0000313" key="2">
    <source>
        <dbReference type="Proteomes" id="UP001054945"/>
    </source>
</evidence>
<reference evidence="1 2" key="1">
    <citation type="submission" date="2021-06" db="EMBL/GenBank/DDBJ databases">
        <title>Caerostris extrusa draft genome.</title>
        <authorList>
            <person name="Kono N."/>
            <person name="Arakawa K."/>
        </authorList>
    </citation>
    <scope>NUCLEOTIDE SEQUENCE [LARGE SCALE GENOMIC DNA]</scope>
</reference>
<keyword evidence="2" id="KW-1185">Reference proteome</keyword>
<dbReference type="AlphaFoldDB" id="A0AAV4RED4"/>
<name>A0AAV4RED4_CAEEX</name>
<evidence type="ECO:0000313" key="1">
    <source>
        <dbReference type="EMBL" id="GIY19840.1"/>
    </source>
</evidence>
<protein>
    <submittedName>
        <fullName evidence="1">Uncharacterized protein</fullName>
    </submittedName>
</protein>
<gene>
    <name evidence="1" type="ORF">CEXT_63251</name>
</gene>
<dbReference type="PROSITE" id="PS51257">
    <property type="entry name" value="PROKAR_LIPOPROTEIN"/>
    <property type="match status" value="1"/>
</dbReference>
<dbReference type="EMBL" id="BPLR01007800">
    <property type="protein sequence ID" value="GIY19840.1"/>
    <property type="molecule type" value="Genomic_DNA"/>
</dbReference>
<organism evidence="1 2">
    <name type="scientific">Caerostris extrusa</name>
    <name type="common">Bark spider</name>
    <name type="synonym">Caerostris bankana</name>
    <dbReference type="NCBI Taxonomy" id="172846"/>
    <lineage>
        <taxon>Eukaryota</taxon>
        <taxon>Metazoa</taxon>
        <taxon>Ecdysozoa</taxon>
        <taxon>Arthropoda</taxon>
        <taxon>Chelicerata</taxon>
        <taxon>Arachnida</taxon>
        <taxon>Araneae</taxon>
        <taxon>Araneomorphae</taxon>
        <taxon>Entelegynae</taxon>
        <taxon>Araneoidea</taxon>
        <taxon>Araneidae</taxon>
        <taxon>Caerostris</taxon>
    </lineage>
</organism>
<accession>A0AAV4RED4</accession>
<dbReference type="Proteomes" id="UP001054945">
    <property type="component" value="Unassembled WGS sequence"/>
</dbReference>
<proteinExistence type="predicted"/>